<evidence type="ECO:0000256" key="8">
    <source>
        <dbReference type="RuleBase" id="RU363032"/>
    </source>
</evidence>
<dbReference type="PANTHER" id="PTHR43357:SF3">
    <property type="entry name" value="FE(3+)-TRANSPORT SYSTEM PERMEASE PROTEIN FBPB 2"/>
    <property type="match status" value="1"/>
</dbReference>
<keyword evidence="11" id="KW-1185">Reference proteome</keyword>
<dbReference type="CDD" id="cd06261">
    <property type="entry name" value="TM_PBP2"/>
    <property type="match status" value="2"/>
</dbReference>
<evidence type="ECO:0000256" key="5">
    <source>
        <dbReference type="ARBA" id="ARBA00022692"/>
    </source>
</evidence>
<feature type="transmembrane region" description="Helical" evidence="8">
    <location>
        <begin position="298"/>
        <end position="322"/>
    </location>
</feature>
<evidence type="ECO:0000313" key="10">
    <source>
        <dbReference type="EMBL" id="TLD71310.1"/>
    </source>
</evidence>
<feature type="domain" description="ABC transmembrane type-1" evidence="9">
    <location>
        <begin position="407"/>
        <end position="599"/>
    </location>
</feature>
<feature type="transmembrane region" description="Helical" evidence="8">
    <location>
        <begin position="252"/>
        <end position="278"/>
    </location>
</feature>
<evidence type="ECO:0000256" key="7">
    <source>
        <dbReference type="ARBA" id="ARBA00023136"/>
    </source>
</evidence>
<evidence type="ECO:0000313" key="11">
    <source>
        <dbReference type="Proteomes" id="UP000306196"/>
    </source>
</evidence>
<feature type="transmembrane region" description="Helical" evidence="8">
    <location>
        <begin position="117"/>
        <end position="143"/>
    </location>
</feature>
<organism evidence="10 11">
    <name type="scientific">Phragmitibacter flavus</name>
    <dbReference type="NCBI Taxonomy" id="2576071"/>
    <lineage>
        <taxon>Bacteria</taxon>
        <taxon>Pseudomonadati</taxon>
        <taxon>Verrucomicrobiota</taxon>
        <taxon>Verrucomicrobiia</taxon>
        <taxon>Verrucomicrobiales</taxon>
        <taxon>Verrucomicrobiaceae</taxon>
        <taxon>Phragmitibacter</taxon>
    </lineage>
</organism>
<keyword evidence="6 8" id="KW-1133">Transmembrane helix</keyword>
<feature type="transmembrane region" description="Helical" evidence="8">
    <location>
        <begin position="196"/>
        <end position="219"/>
    </location>
</feature>
<dbReference type="PROSITE" id="PS50928">
    <property type="entry name" value="ABC_TM1"/>
    <property type="match status" value="2"/>
</dbReference>
<dbReference type="EMBL" id="VAUV01000005">
    <property type="protein sequence ID" value="TLD71310.1"/>
    <property type="molecule type" value="Genomic_DNA"/>
</dbReference>
<evidence type="ECO:0000256" key="4">
    <source>
        <dbReference type="ARBA" id="ARBA00022519"/>
    </source>
</evidence>
<dbReference type="Pfam" id="PF00528">
    <property type="entry name" value="BPD_transp_1"/>
    <property type="match status" value="2"/>
</dbReference>
<protein>
    <submittedName>
        <fullName evidence="10">Iron ABC transporter permease</fullName>
    </submittedName>
</protein>
<comment type="caution">
    <text evidence="10">The sequence shown here is derived from an EMBL/GenBank/DDBJ whole genome shotgun (WGS) entry which is preliminary data.</text>
</comment>
<keyword evidence="5 8" id="KW-0812">Transmembrane</keyword>
<keyword evidence="4" id="KW-0997">Cell inner membrane</keyword>
<comment type="similarity">
    <text evidence="8">Belongs to the binding-protein-dependent transport system permease family.</text>
</comment>
<feature type="transmembrane region" description="Helical" evidence="8">
    <location>
        <begin position="452"/>
        <end position="469"/>
    </location>
</feature>
<comment type="subcellular location">
    <subcellularLocation>
        <location evidence="1">Cell inner membrane</location>
        <topology evidence="1">Multi-pass membrane protein</topology>
    </subcellularLocation>
    <subcellularLocation>
        <location evidence="8">Cell membrane</location>
        <topology evidence="8">Multi-pass membrane protein</topology>
    </subcellularLocation>
</comment>
<keyword evidence="2 8" id="KW-0813">Transport</keyword>
<feature type="transmembrane region" description="Helical" evidence="8">
    <location>
        <begin position="155"/>
        <end position="176"/>
    </location>
</feature>
<evidence type="ECO:0000256" key="2">
    <source>
        <dbReference type="ARBA" id="ARBA00022448"/>
    </source>
</evidence>
<dbReference type="Proteomes" id="UP000306196">
    <property type="component" value="Unassembled WGS sequence"/>
</dbReference>
<feature type="transmembrane region" description="Helical" evidence="8">
    <location>
        <begin position="537"/>
        <end position="558"/>
    </location>
</feature>
<feature type="domain" description="ABC transmembrane type-1" evidence="9">
    <location>
        <begin position="117"/>
        <end position="323"/>
    </location>
</feature>
<dbReference type="AlphaFoldDB" id="A0A5R8KG98"/>
<dbReference type="InterPro" id="IPR000515">
    <property type="entry name" value="MetI-like"/>
</dbReference>
<keyword evidence="3" id="KW-1003">Cell membrane</keyword>
<proteinExistence type="inferred from homology"/>
<dbReference type="PANTHER" id="PTHR43357">
    <property type="entry name" value="INNER MEMBRANE ABC TRANSPORTER PERMEASE PROTEIN YDCV"/>
    <property type="match status" value="1"/>
</dbReference>
<evidence type="ECO:0000256" key="3">
    <source>
        <dbReference type="ARBA" id="ARBA00022475"/>
    </source>
</evidence>
<feature type="transmembrane region" description="Helical" evidence="8">
    <location>
        <begin position="411"/>
        <end position="432"/>
    </location>
</feature>
<sequence>MSNAGLPRSFVRCWWMCGRRARRNKRRCTSFVMRSRKESDKHGMSHRISASKPLGKTRPRLAWPVMGGLIVVGITVGYPLLMLLLQSVFPNLMRGSLEGMFRPYAELWAMEGLSQMWVNSLACGASATLLAWVLGTSAGWLLARTDIPGKTWLRVSLLIPVMSPAYLLALAYVLIFQPNGLSEAWGIPAPDWMKSAFFSFGGVVMIMTLTTFGAVALLVESALLGISTRMEDAAQCMGTPPWRTFRSITLPLLLPALINAGILVFIDSVSNFGIAAILAPRANLPLLPEVIYEQLTTWPVNLPLGSALSTILAVTAMGMVFISQQFLATRASVNGRIPAMRLTPLKTRGKGLGWLFFGVLFLLSSALPVAAVVYMSLIGKWHGGSPAFTLEHYANLFKEGSSGWQALSTSLLLSLVAATLCVVVGSMVAYALARHRGRLVAFLDQLAVLPRIVPNLVVAVALILAWNVPWSPLPIYGTVGILLLAYVALYQATALRFADAAMHQITPKLEQAAACLGVSRWRILWGIILPMMRPSLFVAWITIVIMCLRDWVASIMLLPPGVQTVGSFIFNQFEQGDFAQAMAMTVSTVVLSTVLLVVTNLNFYRKVF</sequence>
<feature type="transmembrane region" description="Helical" evidence="8">
    <location>
        <begin position="61"/>
        <end position="85"/>
    </location>
</feature>
<dbReference type="GO" id="GO:0005886">
    <property type="term" value="C:plasma membrane"/>
    <property type="evidence" value="ECO:0007669"/>
    <property type="project" value="UniProtKB-SubCell"/>
</dbReference>
<reference evidence="10 11" key="1">
    <citation type="submission" date="2019-05" db="EMBL/GenBank/DDBJ databases">
        <title>Verrucobacter flavum gen. nov., sp. nov. a new member of the family Verrucomicrobiaceae.</title>
        <authorList>
            <person name="Szuroczki S."/>
            <person name="Abbaszade G."/>
            <person name="Szabo A."/>
            <person name="Felfoldi T."/>
            <person name="Schumann P."/>
            <person name="Boka K."/>
            <person name="Keki Z."/>
            <person name="Toumi M."/>
            <person name="Toth E."/>
        </authorList>
    </citation>
    <scope>NUCLEOTIDE SEQUENCE [LARGE SCALE GENOMIC DNA]</scope>
    <source>
        <strain evidence="10 11">MG-N-17</strain>
    </source>
</reference>
<dbReference type="Gene3D" id="1.10.3720.10">
    <property type="entry name" value="MetI-like"/>
    <property type="match status" value="2"/>
</dbReference>
<feature type="transmembrane region" description="Helical" evidence="8">
    <location>
        <begin position="578"/>
        <end position="603"/>
    </location>
</feature>
<feature type="transmembrane region" description="Helical" evidence="8">
    <location>
        <begin position="475"/>
        <end position="498"/>
    </location>
</feature>
<gene>
    <name evidence="10" type="ORF">FEM03_07205</name>
</gene>
<name>A0A5R8KG98_9BACT</name>
<dbReference type="InterPro" id="IPR035906">
    <property type="entry name" value="MetI-like_sf"/>
</dbReference>
<evidence type="ECO:0000259" key="9">
    <source>
        <dbReference type="PROSITE" id="PS50928"/>
    </source>
</evidence>
<dbReference type="SUPFAM" id="SSF161098">
    <property type="entry name" value="MetI-like"/>
    <property type="match status" value="2"/>
</dbReference>
<keyword evidence="7 8" id="KW-0472">Membrane</keyword>
<feature type="transmembrane region" description="Helical" evidence="8">
    <location>
        <begin position="351"/>
        <end position="377"/>
    </location>
</feature>
<dbReference type="GO" id="GO:0055085">
    <property type="term" value="P:transmembrane transport"/>
    <property type="evidence" value="ECO:0007669"/>
    <property type="project" value="InterPro"/>
</dbReference>
<accession>A0A5R8KG98</accession>
<evidence type="ECO:0000256" key="1">
    <source>
        <dbReference type="ARBA" id="ARBA00004429"/>
    </source>
</evidence>
<evidence type="ECO:0000256" key="6">
    <source>
        <dbReference type="ARBA" id="ARBA00022989"/>
    </source>
</evidence>